<dbReference type="CDD" id="cd01949">
    <property type="entry name" value="GGDEF"/>
    <property type="match status" value="1"/>
</dbReference>
<protein>
    <submittedName>
        <fullName evidence="3">Diguanylate cyclase (GGDEF)-like protein</fullName>
    </submittedName>
</protein>
<dbReference type="SUPFAM" id="SSF48452">
    <property type="entry name" value="TPR-like"/>
    <property type="match status" value="3"/>
</dbReference>
<evidence type="ECO:0000256" key="1">
    <source>
        <dbReference type="PROSITE-ProRule" id="PRU00339"/>
    </source>
</evidence>
<dbReference type="GO" id="GO:0043709">
    <property type="term" value="P:cell adhesion involved in single-species biofilm formation"/>
    <property type="evidence" value="ECO:0007669"/>
    <property type="project" value="TreeGrafter"/>
</dbReference>
<evidence type="ECO:0000313" key="3">
    <source>
        <dbReference type="EMBL" id="MBB6051383.1"/>
    </source>
</evidence>
<comment type="caution">
    <text evidence="3">The sequence shown here is derived from an EMBL/GenBank/DDBJ whole genome shotgun (WGS) entry which is preliminary data.</text>
</comment>
<dbReference type="PANTHER" id="PTHR45138:SF24">
    <property type="entry name" value="DIGUANYLATE CYCLASE DGCC-RELATED"/>
    <property type="match status" value="1"/>
</dbReference>
<organism evidence="3 4">
    <name type="scientific">Armatimonas rosea</name>
    <dbReference type="NCBI Taxonomy" id="685828"/>
    <lineage>
        <taxon>Bacteria</taxon>
        <taxon>Bacillati</taxon>
        <taxon>Armatimonadota</taxon>
        <taxon>Armatimonadia</taxon>
        <taxon>Armatimonadales</taxon>
        <taxon>Armatimonadaceae</taxon>
        <taxon>Armatimonas</taxon>
    </lineage>
</organism>
<dbReference type="AlphaFoldDB" id="A0A7W9SSE7"/>
<evidence type="ECO:0000313" key="4">
    <source>
        <dbReference type="Proteomes" id="UP000520814"/>
    </source>
</evidence>
<dbReference type="GO" id="GO:0005886">
    <property type="term" value="C:plasma membrane"/>
    <property type="evidence" value="ECO:0007669"/>
    <property type="project" value="TreeGrafter"/>
</dbReference>
<feature type="domain" description="GGDEF" evidence="2">
    <location>
        <begin position="425"/>
        <end position="552"/>
    </location>
</feature>
<accession>A0A7W9SSE7</accession>
<dbReference type="Gene3D" id="3.30.70.270">
    <property type="match status" value="1"/>
</dbReference>
<dbReference type="Pfam" id="PF13181">
    <property type="entry name" value="TPR_8"/>
    <property type="match status" value="1"/>
</dbReference>
<dbReference type="EMBL" id="JACHGW010000003">
    <property type="protein sequence ID" value="MBB6051383.1"/>
    <property type="molecule type" value="Genomic_DNA"/>
</dbReference>
<gene>
    <name evidence="3" type="ORF">HNQ39_003193</name>
</gene>
<dbReference type="PANTHER" id="PTHR45138">
    <property type="entry name" value="REGULATORY COMPONENTS OF SENSORY TRANSDUCTION SYSTEM"/>
    <property type="match status" value="1"/>
</dbReference>
<keyword evidence="1" id="KW-0802">TPR repeat</keyword>
<name>A0A7W9SSE7_ARMRO</name>
<evidence type="ECO:0000259" key="2">
    <source>
        <dbReference type="PROSITE" id="PS50887"/>
    </source>
</evidence>
<dbReference type="PROSITE" id="PS50887">
    <property type="entry name" value="GGDEF"/>
    <property type="match status" value="1"/>
</dbReference>
<dbReference type="InterPro" id="IPR029787">
    <property type="entry name" value="Nucleotide_cyclase"/>
</dbReference>
<dbReference type="Pfam" id="PF00990">
    <property type="entry name" value="GGDEF"/>
    <property type="match status" value="1"/>
</dbReference>
<dbReference type="InterPro" id="IPR011990">
    <property type="entry name" value="TPR-like_helical_dom_sf"/>
</dbReference>
<dbReference type="InterPro" id="IPR019734">
    <property type="entry name" value="TPR_rpt"/>
</dbReference>
<dbReference type="FunFam" id="3.30.70.270:FF:000001">
    <property type="entry name" value="Diguanylate cyclase domain protein"/>
    <property type="match status" value="1"/>
</dbReference>
<keyword evidence="4" id="KW-1185">Reference proteome</keyword>
<dbReference type="NCBIfam" id="TIGR00254">
    <property type="entry name" value="GGDEF"/>
    <property type="match status" value="1"/>
</dbReference>
<dbReference type="GO" id="GO:0052621">
    <property type="term" value="F:diguanylate cyclase activity"/>
    <property type="evidence" value="ECO:0007669"/>
    <property type="project" value="TreeGrafter"/>
</dbReference>
<dbReference type="RefSeq" id="WP_184198233.1">
    <property type="nucleotide sequence ID" value="NZ_JACHGW010000003.1"/>
</dbReference>
<dbReference type="SMART" id="SM00028">
    <property type="entry name" value="TPR"/>
    <property type="match status" value="7"/>
</dbReference>
<dbReference type="SUPFAM" id="SSF55073">
    <property type="entry name" value="Nucleotide cyclase"/>
    <property type="match status" value="1"/>
</dbReference>
<proteinExistence type="predicted"/>
<dbReference type="Proteomes" id="UP000520814">
    <property type="component" value="Unassembled WGS sequence"/>
</dbReference>
<dbReference type="GO" id="GO:1902201">
    <property type="term" value="P:negative regulation of bacterial-type flagellum-dependent cell motility"/>
    <property type="evidence" value="ECO:0007669"/>
    <property type="project" value="TreeGrafter"/>
</dbReference>
<sequence>MSQTNEALDQLLAEATQWERRSLTQAQVLAQEALRRCQEEDYASGCVYAQRLLAGIALQEGRMDEAAQRLEEGLALARPLGDPAPISACLYTRGWLLYSQGALWEAIASYSEAATLRAGPGLETPRANTFNAMGIVYRELGDYDQSLACYSQARALFRQVKDVFGEGTTLNNLGLLEADWKSYTNALRYYHETLECALACGDLMLQTSAYYNIALAHILLDEPWHSVPFARHARRTARVLGNPSWRINARLLDGMVYCALRRFPRAERSLLWALQETRTLPDNQLELRVLNELGNLYLRWQRPHEARGHLERCLELAGAMQANLQLVTCHEYLVETMELLQDFERALYHHKEFHRMERQRFDSVTEKQRLMLRMSLDIERREREAARQRERNRELEELTRRDSMTGLYNHRAFQEFLRESLAREKPLALLFLDVDHFKDYNDTFGHPAGDEVLQRLARVLCESLHEGDIAARYGGEEFAVILTGASAKRAHACAAQLGQRIRETPFPHRRVTLSVGVALATKGITPDRLIAAADTALYQAKNAGRDRWARAA</sequence>
<dbReference type="InterPro" id="IPR000160">
    <property type="entry name" value="GGDEF_dom"/>
</dbReference>
<dbReference type="PROSITE" id="PS50005">
    <property type="entry name" value="TPR"/>
    <property type="match status" value="1"/>
</dbReference>
<reference evidence="3 4" key="1">
    <citation type="submission" date="2020-08" db="EMBL/GenBank/DDBJ databases">
        <title>Genomic Encyclopedia of Type Strains, Phase IV (KMG-IV): sequencing the most valuable type-strain genomes for metagenomic binning, comparative biology and taxonomic classification.</title>
        <authorList>
            <person name="Goeker M."/>
        </authorList>
    </citation>
    <scope>NUCLEOTIDE SEQUENCE [LARGE SCALE GENOMIC DNA]</scope>
    <source>
        <strain evidence="3 4">DSM 23562</strain>
    </source>
</reference>
<dbReference type="InterPro" id="IPR043128">
    <property type="entry name" value="Rev_trsase/Diguanyl_cyclase"/>
</dbReference>
<dbReference type="InterPro" id="IPR050469">
    <property type="entry name" value="Diguanylate_Cyclase"/>
</dbReference>
<dbReference type="Pfam" id="PF13424">
    <property type="entry name" value="TPR_12"/>
    <property type="match status" value="1"/>
</dbReference>
<dbReference type="Gene3D" id="1.25.40.10">
    <property type="entry name" value="Tetratricopeptide repeat domain"/>
    <property type="match status" value="2"/>
</dbReference>
<feature type="repeat" description="TPR" evidence="1">
    <location>
        <begin position="127"/>
        <end position="160"/>
    </location>
</feature>
<dbReference type="SMART" id="SM00267">
    <property type="entry name" value="GGDEF"/>
    <property type="match status" value="1"/>
</dbReference>